<evidence type="ECO:0000256" key="2">
    <source>
        <dbReference type="ARBA" id="ARBA00023270"/>
    </source>
</evidence>
<organism evidence="6 7">
    <name type="scientific">Microbacterium paraoxydans</name>
    <dbReference type="NCBI Taxonomy" id="199592"/>
    <lineage>
        <taxon>Bacteria</taxon>
        <taxon>Bacillati</taxon>
        <taxon>Actinomycetota</taxon>
        <taxon>Actinomycetes</taxon>
        <taxon>Micrococcales</taxon>
        <taxon>Microbacteriaceae</taxon>
        <taxon>Microbacterium</taxon>
    </lineage>
</organism>
<accession>A0A1H1RZA6</accession>
<evidence type="ECO:0000256" key="3">
    <source>
        <dbReference type="PIRNR" id="PIRNR001365"/>
    </source>
</evidence>
<name>A0A1H1RZA6_9MICO</name>
<dbReference type="Proteomes" id="UP000182126">
    <property type="component" value="Chromosome I"/>
</dbReference>
<evidence type="ECO:0000313" key="7">
    <source>
        <dbReference type="Proteomes" id="UP000182126"/>
    </source>
</evidence>
<proteinExistence type="inferred from homology"/>
<protein>
    <submittedName>
        <fullName evidence="6">N-acetylneuraminate lyase</fullName>
    </submittedName>
</protein>
<evidence type="ECO:0000256" key="4">
    <source>
        <dbReference type="PIRSR" id="PIRSR001365-1"/>
    </source>
</evidence>
<dbReference type="AlphaFoldDB" id="A0A1H1RZA6"/>
<feature type="binding site" evidence="5">
    <location>
        <position position="208"/>
    </location>
    <ligand>
        <name>pyruvate</name>
        <dbReference type="ChEBI" id="CHEBI:15361"/>
    </ligand>
</feature>
<dbReference type="InterPro" id="IPR002220">
    <property type="entry name" value="DapA-like"/>
</dbReference>
<dbReference type="GO" id="GO:0019262">
    <property type="term" value="P:N-acetylneuraminate catabolic process"/>
    <property type="evidence" value="ECO:0007669"/>
    <property type="project" value="TreeGrafter"/>
</dbReference>
<evidence type="ECO:0000256" key="1">
    <source>
        <dbReference type="ARBA" id="ARBA00023239"/>
    </source>
</evidence>
<dbReference type="InterPro" id="IPR013785">
    <property type="entry name" value="Aldolase_TIM"/>
</dbReference>
<dbReference type="eggNOG" id="COG0329">
    <property type="taxonomic scope" value="Bacteria"/>
</dbReference>
<reference evidence="6 7" key="1">
    <citation type="submission" date="2016-10" db="EMBL/GenBank/DDBJ databases">
        <authorList>
            <person name="de Groot N.N."/>
        </authorList>
    </citation>
    <scope>NUCLEOTIDE SEQUENCE [LARGE SCALE GENOMIC DNA]</scope>
    <source>
        <strain evidence="6 7">DSM 15019</strain>
    </source>
</reference>
<dbReference type="EMBL" id="LT629770">
    <property type="protein sequence ID" value="SDS41101.1"/>
    <property type="molecule type" value="Genomic_DNA"/>
</dbReference>
<dbReference type="Gene3D" id="3.20.20.70">
    <property type="entry name" value="Aldolase class I"/>
    <property type="match status" value="1"/>
</dbReference>
<dbReference type="GeneID" id="36299043"/>
<keyword evidence="1 3" id="KW-0456">Lyase</keyword>
<gene>
    <name evidence="6" type="ORF">SAMN04489809_1795</name>
</gene>
<dbReference type="PRINTS" id="PR00146">
    <property type="entry name" value="DHPICSNTHASE"/>
</dbReference>
<dbReference type="PIRSF" id="PIRSF001365">
    <property type="entry name" value="DHDPS"/>
    <property type="match status" value="1"/>
</dbReference>
<dbReference type="SMART" id="SM01130">
    <property type="entry name" value="DHDPS"/>
    <property type="match status" value="1"/>
</dbReference>
<dbReference type="GO" id="GO:0005829">
    <property type="term" value="C:cytosol"/>
    <property type="evidence" value="ECO:0007669"/>
    <property type="project" value="TreeGrafter"/>
</dbReference>
<dbReference type="PANTHER" id="PTHR42849">
    <property type="entry name" value="N-ACETYLNEURAMINATE LYASE"/>
    <property type="match status" value="1"/>
</dbReference>
<feature type="active site" description="Proton donor/acceptor" evidence="4">
    <location>
        <position position="139"/>
    </location>
</feature>
<evidence type="ECO:0000256" key="5">
    <source>
        <dbReference type="PIRSR" id="PIRSR001365-2"/>
    </source>
</evidence>
<feature type="active site" description="Schiff-base intermediate with substrate" evidence="4">
    <location>
        <position position="167"/>
    </location>
</feature>
<dbReference type="PROSITE" id="PS00666">
    <property type="entry name" value="DHDPS_2"/>
    <property type="match status" value="1"/>
</dbReference>
<dbReference type="Pfam" id="PF00701">
    <property type="entry name" value="DHDPS"/>
    <property type="match status" value="1"/>
</dbReference>
<comment type="similarity">
    <text evidence="3">Belongs to the DapA family.</text>
</comment>
<dbReference type="RefSeq" id="WP_082750167.1">
    <property type="nucleotide sequence ID" value="NZ_LT629770.1"/>
</dbReference>
<keyword evidence="2" id="KW-0704">Schiff base</keyword>
<sequence length="303" mass="32029">MVTTAADLGVLMAAIATPYDAEGAVDTRLLSTLVEDYVSRGVEGIYCCGSSGEGLLLSADERTAVVETAVRAAEGRIPVVAHVGALSTREAIELGRRAQRAGASALSMIPPIYYSFGIEAVLDHYRAVLDAVDLPLIVYNIPQFTGTEFTLETAGELLGDDRVIGLKQTAHNMYALERMKAAFPDKAYINGFDEVFVPALAAGARGTIGTTVGLQVELFQAARRLLDAGDLVGAQRVQSRINHVIAELVAIDVFPAAKYLSGRSAGGAGALGDCRRPFRPLSGAARTRLDALGTTLDRFLAES</sequence>
<dbReference type="PANTHER" id="PTHR42849:SF1">
    <property type="entry name" value="N-ACETYLNEURAMINATE LYASE"/>
    <property type="match status" value="1"/>
</dbReference>
<dbReference type="SUPFAM" id="SSF51569">
    <property type="entry name" value="Aldolase"/>
    <property type="match status" value="1"/>
</dbReference>
<evidence type="ECO:0000313" key="6">
    <source>
        <dbReference type="EMBL" id="SDS41101.1"/>
    </source>
</evidence>
<dbReference type="GO" id="GO:0008747">
    <property type="term" value="F:N-acetylneuraminate lyase activity"/>
    <property type="evidence" value="ECO:0007669"/>
    <property type="project" value="TreeGrafter"/>
</dbReference>
<dbReference type="InterPro" id="IPR020625">
    <property type="entry name" value="Schiff_base-form_aldolases_AS"/>
</dbReference>